<dbReference type="EMBL" id="MOPA01000006">
    <property type="protein sequence ID" value="KAK1538532.1"/>
    <property type="molecule type" value="Genomic_DNA"/>
</dbReference>
<feature type="non-terminal residue" evidence="1">
    <location>
        <position position="1"/>
    </location>
</feature>
<evidence type="ECO:0000313" key="2">
    <source>
        <dbReference type="Proteomes" id="UP001241169"/>
    </source>
</evidence>
<dbReference type="Proteomes" id="UP001241169">
    <property type="component" value="Unassembled WGS sequence"/>
</dbReference>
<comment type="caution">
    <text evidence="1">The sequence shown here is derived from an EMBL/GenBank/DDBJ whole genome shotgun (WGS) entry which is preliminary data.</text>
</comment>
<dbReference type="GeneID" id="85376812"/>
<gene>
    <name evidence="1" type="ORF">CPAR01_08645</name>
</gene>
<sequence>ISLPVVIRVFRRLGNLFPDRDVRIGSAWHFWSSGRQAFSSVTSEVSEQGWPQKLAMANRGRRSAESWNMAWRKKITGLRSSDWDVTMKPGTDTYLGNRVNLAQVHHPWAAVRNLTTIKASQVTAQNLQVTVSNLTPTIRTECGDRVTKMRAYLTASSWPVPLDPSLGPFFPSLSLVSGRMPCRFSPCLSLLSTEYEVCIRYLLRIALSGLESRRCP</sequence>
<organism evidence="1 2">
    <name type="scientific">Colletotrichum paranaense</name>
    <dbReference type="NCBI Taxonomy" id="1914294"/>
    <lineage>
        <taxon>Eukaryota</taxon>
        <taxon>Fungi</taxon>
        <taxon>Dikarya</taxon>
        <taxon>Ascomycota</taxon>
        <taxon>Pezizomycotina</taxon>
        <taxon>Sordariomycetes</taxon>
        <taxon>Hypocreomycetidae</taxon>
        <taxon>Glomerellales</taxon>
        <taxon>Glomerellaceae</taxon>
        <taxon>Colletotrichum</taxon>
        <taxon>Colletotrichum acutatum species complex</taxon>
    </lineage>
</organism>
<protein>
    <submittedName>
        <fullName evidence="1">Uncharacterized protein</fullName>
    </submittedName>
</protein>
<evidence type="ECO:0000313" key="1">
    <source>
        <dbReference type="EMBL" id="KAK1538532.1"/>
    </source>
</evidence>
<reference evidence="1 2" key="1">
    <citation type="submission" date="2016-10" db="EMBL/GenBank/DDBJ databases">
        <title>The genome sequence of Colletotrichum fioriniae PJ7.</title>
        <authorList>
            <person name="Baroncelli R."/>
        </authorList>
    </citation>
    <scope>NUCLEOTIDE SEQUENCE [LARGE SCALE GENOMIC DNA]</scope>
    <source>
        <strain evidence="1 2">IMI 384185</strain>
    </source>
</reference>
<accession>A0ABQ9SKY4</accession>
<name>A0ABQ9SKY4_9PEZI</name>
<dbReference type="RefSeq" id="XP_060349283.1">
    <property type="nucleotide sequence ID" value="XM_060492913.1"/>
</dbReference>
<keyword evidence="2" id="KW-1185">Reference proteome</keyword>
<proteinExistence type="predicted"/>